<feature type="region of interest" description="Disordered" evidence="1">
    <location>
        <begin position="1"/>
        <end position="35"/>
    </location>
</feature>
<evidence type="ECO:0000313" key="3">
    <source>
        <dbReference type="Proteomes" id="UP000266292"/>
    </source>
</evidence>
<sequence length="78" mass="8164">MSGLYFPGGGGSAQKPPQRGVGATKGPAKERPGLIAPAEHTLISKGHCSSLLRVWNREADEMFGAAALICPPLLEQTH</sequence>
<dbReference type="Proteomes" id="UP000266292">
    <property type="component" value="Chromosome"/>
</dbReference>
<evidence type="ECO:0000313" key="2">
    <source>
        <dbReference type="EMBL" id="ARS36971.1"/>
    </source>
</evidence>
<evidence type="ECO:0000256" key="1">
    <source>
        <dbReference type="SAM" id="MobiDB-lite"/>
    </source>
</evidence>
<organism evidence="2 3">
    <name type="scientific">Pontibacter actiniarum</name>
    <dbReference type="NCBI Taxonomy" id="323450"/>
    <lineage>
        <taxon>Bacteria</taxon>
        <taxon>Pseudomonadati</taxon>
        <taxon>Bacteroidota</taxon>
        <taxon>Cytophagia</taxon>
        <taxon>Cytophagales</taxon>
        <taxon>Hymenobacteraceae</taxon>
        <taxon>Pontibacter</taxon>
    </lineage>
</organism>
<accession>A0A1X9YVY0</accession>
<name>A0A1X9YVY0_9BACT</name>
<gene>
    <name evidence="2" type="ORF">CA264_16910</name>
</gene>
<protein>
    <submittedName>
        <fullName evidence="2">Uncharacterized protein</fullName>
    </submittedName>
</protein>
<reference evidence="3" key="1">
    <citation type="submission" date="2017-05" db="EMBL/GenBank/DDBJ databases">
        <authorList>
            <person name="Ray J."/>
            <person name="Price M."/>
            <person name="Deutschbauer A."/>
        </authorList>
    </citation>
    <scope>NUCLEOTIDE SEQUENCE [LARGE SCALE GENOMIC DNA]</scope>
    <source>
        <strain evidence="3">DSM 19842</strain>
    </source>
</reference>
<proteinExistence type="predicted"/>
<dbReference type="KEGG" id="pact:CA264_16910"/>
<dbReference type="EMBL" id="CP021235">
    <property type="protein sequence ID" value="ARS36971.1"/>
    <property type="molecule type" value="Genomic_DNA"/>
</dbReference>
<feature type="compositionally biased region" description="Gly residues" evidence="1">
    <location>
        <begin position="1"/>
        <end position="12"/>
    </location>
</feature>
<keyword evidence="3" id="KW-1185">Reference proteome</keyword>
<dbReference type="AlphaFoldDB" id="A0A1X9YVY0"/>